<evidence type="ECO:0000256" key="4">
    <source>
        <dbReference type="ARBA" id="ARBA00022807"/>
    </source>
</evidence>
<dbReference type="InterPro" id="IPR027017">
    <property type="entry name" value="P60_peptidase_YkfC"/>
</dbReference>
<name>A0A6S7B7S4_9BURK</name>
<sequence>MMPFSPTDSRLTPCMTFPLPAPASLPPRPAALTRRAVRGSGALLCACLAVSLTGCSWWMPFNPPHKPVEVTSLFAIDRYDQNVDRWIAPSSPGYDRPVLPEAVQRAHFDALFARYFGTAARDSSPWNQAFINTAVYRQAGTDIAALQRRRLSRYDNRLQSTRHLGYGQNLRPHSAEWIDAITANLDVAQFERSPRYEPKRRAIAIDNALVRGLPTADPSFSDSRIAGEGYPFDNLQISAIRPGTPVYIVGTSVDGAWRYVQTPDVQGWIASSTIGVVDDAFVSRWRTTARQSLGAIIGASVPVRDASGAFRFAAPAGTMLPIAGHDAQGYDVLVPVIDADGRAQIRTARLAADGVIVPMPWQVTPHHIATLLKALIGRPYGWGNTGFYNDCSSELQSVFAPFGIWLPRHSSNQMTAGTKIDISADTPAERIAYLAHHGEPLRSIVYIGGHVMLYLGNTTLDGQAIPVVYQDIWGMRPAENTRRAIVGGSVIMPLTLEVPEDPSLRSLAATPIFQIMTLETEPSPGLMPESGDDPAS</sequence>
<keyword evidence="2" id="KW-0645">Protease</keyword>
<protein>
    <recommendedName>
        <fullName evidence="5">NlpC/P60 domain-containing protein</fullName>
    </recommendedName>
</protein>
<proteinExistence type="inferred from homology"/>
<dbReference type="InterPro" id="IPR039439">
    <property type="entry name" value="SH3b1_dom"/>
</dbReference>
<dbReference type="Gene3D" id="3.90.1720.10">
    <property type="entry name" value="endopeptidase domain like (from Nostoc punctiforme)"/>
    <property type="match status" value="1"/>
</dbReference>
<dbReference type="InterPro" id="IPR038765">
    <property type="entry name" value="Papain-like_cys_pep_sf"/>
</dbReference>
<organism evidence="6 7">
    <name type="scientific">Pararobbsia alpina</name>
    <dbReference type="NCBI Taxonomy" id="621374"/>
    <lineage>
        <taxon>Bacteria</taxon>
        <taxon>Pseudomonadati</taxon>
        <taxon>Pseudomonadota</taxon>
        <taxon>Betaproteobacteria</taxon>
        <taxon>Burkholderiales</taxon>
        <taxon>Burkholderiaceae</taxon>
        <taxon>Pararobbsia</taxon>
    </lineage>
</organism>
<accession>A0A6S7B7S4</accession>
<dbReference type="Pfam" id="PF00877">
    <property type="entry name" value="NLPC_P60"/>
    <property type="match status" value="1"/>
</dbReference>
<keyword evidence="4" id="KW-0788">Thiol protease</keyword>
<evidence type="ECO:0000256" key="1">
    <source>
        <dbReference type="ARBA" id="ARBA00007074"/>
    </source>
</evidence>
<dbReference type="Proteomes" id="UP000494115">
    <property type="component" value="Unassembled WGS sequence"/>
</dbReference>
<dbReference type="PROSITE" id="PS51935">
    <property type="entry name" value="NLPC_P60"/>
    <property type="match status" value="1"/>
</dbReference>
<dbReference type="SUPFAM" id="SSF54001">
    <property type="entry name" value="Cysteine proteinases"/>
    <property type="match status" value="1"/>
</dbReference>
<keyword evidence="7" id="KW-1185">Reference proteome</keyword>
<feature type="domain" description="NlpC/P60" evidence="5">
    <location>
        <begin position="362"/>
        <end position="485"/>
    </location>
</feature>
<evidence type="ECO:0000256" key="2">
    <source>
        <dbReference type="ARBA" id="ARBA00022670"/>
    </source>
</evidence>
<dbReference type="EMBL" id="CADIKM010000012">
    <property type="protein sequence ID" value="CAB3790189.1"/>
    <property type="molecule type" value="Genomic_DNA"/>
</dbReference>
<keyword evidence="3" id="KW-0378">Hydrolase</keyword>
<dbReference type="Pfam" id="PF12913">
    <property type="entry name" value="SH3_6"/>
    <property type="match status" value="1"/>
</dbReference>
<dbReference type="AlphaFoldDB" id="A0A6S7B7S4"/>
<evidence type="ECO:0000259" key="5">
    <source>
        <dbReference type="PROSITE" id="PS51935"/>
    </source>
</evidence>
<comment type="similarity">
    <text evidence="1">Belongs to the peptidase C40 family.</text>
</comment>
<gene>
    <name evidence="6" type="ORF">LMG28138_02938</name>
</gene>
<dbReference type="InterPro" id="IPR026864">
    <property type="entry name" value="SH3b2-type_SH3"/>
</dbReference>
<dbReference type="Pfam" id="PF12914">
    <property type="entry name" value="SH3_7"/>
    <property type="match status" value="1"/>
</dbReference>
<evidence type="ECO:0000313" key="7">
    <source>
        <dbReference type="Proteomes" id="UP000494115"/>
    </source>
</evidence>
<dbReference type="GO" id="GO:0006508">
    <property type="term" value="P:proteolysis"/>
    <property type="evidence" value="ECO:0007669"/>
    <property type="project" value="UniProtKB-KW"/>
</dbReference>
<dbReference type="InterPro" id="IPR000064">
    <property type="entry name" value="NLP_P60_dom"/>
</dbReference>
<dbReference type="GO" id="GO:0008234">
    <property type="term" value="F:cysteine-type peptidase activity"/>
    <property type="evidence" value="ECO:0007669"/>
    <property type="project" value="UniProtKB-KW"/>
</dbReference>
<evidence type="ECO:0000256" key="3">
    <source>
        <dbReference type="ARBA" id="ARBA00022801"/>
    </source>
</evidence>
<reference evidence="6 7" key="1">
    <citation type="submission" date="2020-04" db="EMBL/GenBank/DDBJ databases">
        <authorList>
            <person name="De Canck E."/>
        </authorList>
    </citation>
    <scope>NUCLEOTIDE SEQUENCE [LARGE SCALE GENOMIC DNA]</scope>
    <source>
        <strain evidence="6 7">LMG 28138</strain>
    </source>
</reference>
<evidence type="ECO:0000313" key="6">
    <source>
        <dbReference type="EMBL" id="CAB3790189.1"/>
    </source>
</evidence>
<dbReference type="PIRSF" id="PIRSF019015">
    <property type="entry name" value="P60_peptidase_YkfC"/>
    <property type="match status" value="1"/>
</dbReference>